<evidence type="ECO:0000313" key="2">
    <source>
        <dbReference type="Proteomes" id="UP000054279"/>
    </source>
</evidence>
<dbReference type="EMBL" id="KN837777">
    <property type="protein sequence ID" value="KIJ23164.1"/>
    <property type="molecule type" value="Genomic_DNA"/>
</dbReference>
<dbReference type="HOGENOM" id="CLU_2544073_0_0_1"/>
<keyword evidence="2" id="KW-1185">Reference proteome</keyword>
<reference evidence="1 2" key="1">
    <citation type="submission" date="2014-06" db="EMBL/GenBank/DDBJ databases">
        <title>Evolutionary Origins and Diversification of the Mycorrhizal Mutualists.</title>
        <authorList>
            <consortium name="DOE Joint Genome Institute"/>
            <consortium name="Mycorrhizal Genomics Consortium"/>
            <person name="Kohler A."/>
            <person name="Kuo A."/>
            <person name="Nagy L.G."/>
            <person name="Floudas D."/>
            <person name="Copeland A."/>
            <person name="Barry K.W."/>
            <person name="Cichocki N."/>
            <person name="Veneault-Fourrey C."/>
            <person name="LaButti K."/>
            <person name="Lindquist E.A."/>
            <person name="Lipzen A."/>
            <person name="Lundell T."/>
            <person name="Morin E."/>
            <person name="Murat C."/>
            <person name="Riley R."/>
            <person name="Ohm R."/>
            <person name="Sun H."/>
            <person name="Tunlid A."/>
            <person name="Henrissat B."/>
            <person name="Grigoriev I.V."/>
            <person name="Hibbett D.S."/>
            <person name="Martin F."/>
        </authorList>
    </citation>
    <scope>NUCLEOTIDE SEQUENCE [LARGE SCALE GENOMIC DNA]</scope>
    <source>
        <strain evidence="1 2">SS14</strain>
    </source>
</reference>
<protein>
    <submittedName>
        <fullName evidence="1">Uncharacterized protein</fullName>
    </submittedName>
</protein>
<dbReference type="Proteomes" id="UP000054279">
    <property type="component" value="Unassembled WGS sequence"/>
</dbReference>
<evidence type="ECO:0000313" key="1">
    <source>
        <dbReference type="EMBL" id="KIJ23164.1"/>
    </source>
</evidence>
<accession>A0A0C9TMS9</accession>
<dbReference type="AlphaFoldDB" id="A0A0C9TMS9"/>
<gene>
    <name evidence="1" type="ORF">M422DRAFT_276319</name>
</gene>
<name>A0A0C9TMS9_SPHS4</name>
<proteinExistence type="predicted"/>
<organism evidence="1 2">
    <name type="scientific">Sphaerobolus stellatus (strain SS14)</name>
    <dbReference type="NCBI Taxonomy" id="990650"/>
    <lineage>
        <taxon>Eukaryota</taxon>
        <taxon>Fungi</taxon>
        <taxon>Dikarya</taxon>
        <taxon>Basidiomycota</taxon>
        <taxon>Agaricomycotina</taxon>
        <taxon>Agaricomycetes</taxon>
        <taxon>Phallomycetidae</taxon>
        <taxon>Geastrales</taxon>
        <taxon>Sphaerobolaceae</taxon>
        <taxon>Sphaerobolus</taxon>
    </lineage>
</organism>
<sequence>MKSPHHDGNSSYFGSILTSPYSNSYPVVLESYQLRNSGKTSNPHIFRTPVTITMRIGPAIPELVAIMYDIPVYGFISDLLAKY</sequence>